<name>A0A518BV48_9BACT</name>
<feature type="transmembrane region" description="Helical" evidence="14">
    <location>
        <begin position="105"/>
        <end position="126"/>
    </location>
</feature>
<dbReference type="OrthoDB" id="9814417at2"/>
<feature type="transmembrane region" description="Helical" evidence="14">
    <location>
        <begin position="63"/>
        <end position="84"/>
    </location>
</feature>
<dbReference type="UniPathway" id="UPA00834">
    <property type="reaction ID" value="UER00712"/>
</dbReference>
<evidence type="ECO:0000256" key="13">
    <source>
        <dbReference type="ARBA" id="ARBA00047690"/>
    </source>
</evidence>
<gene>
    <name evidence="14 15" type="primary">ctaB</name>
    <name evidence="15" type="ORF">Pan265_07030</name>
</gene>
<dbReference type="Gene3D" id="1.10.357.140">
    <property type="entry name" value="UbiA prenyltransferase"/>
    <property type="match status" value="1"/>
</dbReference>
<dbReference type="EMBL" id="CP036280">
    <property type="protein sequence ID" value="QDU70862.1"/>
    <property type="molecule type" value="Genomic_DNA"/>
</dbReference>
<feature type="transmembrane region" description="Helical" evidence="14">
    <location>
        <begin position="132"/>
        <end position="150"/>
    </location>
</feature>
<dbReference type="InterPro" id="IPR000537">
    <property type="entry name" value="UbiA_prenyltransferase"/>
</dbReference>
<comment type="function">
    <text evidence="14">Converts heme B (protoheme IX) to heme O by substitution of the vinyl group on carbon 2 of heme B porphyrin ring with a hydroxyethyl farnesyl side group.</text>
</comment>
<dbReference type="PANTHER" id="PTHR43448">
    <property type="entry name" value="PROTOHEME IX FARNESYLTRANSFERASE, MITOCHONDRIAL"/>
    <property type="match status" value="1"/>
</dbReference>
<dbReference type="Proteomes" id="UP000320386">
    <property type="component" value="Chromosome"/>
</dbReference>
<evidence type="ECO:0000256" key="3">
    <source>
        <dbReference type="ARBA" id="ARBA00012292"/>
    </source>
</evidence>
<comment type="miscellaneous">
    <text evidence="14">Carbon 2 of the heme B porphyrin ring is defined according to the Fischer nomenclature.</text>
</comment>
<evidence type="ECO:0000256" key="12">
    <source>
        <dbReference type="ARBA" id="ARBA00042475"/>
    </source>
</evidence>
<keyword evidence="7 14" id="KW-1133">Transmembrane helix</keyword>
<feature type="transmembrane region" description="Helical" evidence="14">
    <location>
        <begin position="35"/>
        <end position="57"/>
    </location>
</feature>
<evidence type="ECO:0000256" key="7">
    <source>
        <dbReference type="ARBA" id="ARBA00022989"/>
    </source>
</evidence>
<keyword evidence="8 14" id="KW-0350">Heme biosynthesis</keyword>
<feature type="transmembrane region" description="Helical" evidence="14">
    <location>
        <begin position="286"/>
        <end position="306"/>
    </location>
</feature>
<sequence>MSHAARLDKPVGGETGVAKAVCTSRWCDYVELAKLRITVMVVLTAWVGYVLAVPMAAWDVVTILAMTLGVGFSCVSSGILNQVWERDADARMTRTQNRPVAAGRISVTQGVVLGIATGVLGVGILYLGTTVLAALLALATLLVYVLIYTPMKSLTPWATHVGAIPGAMPPFIGYAAGTGSLSADAWPAFLILLVWQIPHFMAIAWLYRDQYASAGLRMLPSVDRTGRRVSAHVAVTSLLLVGVAAMPLFARFGSAGLLYGVLALGGTVAFAAAGVWFAARPCDGRARVVFITSLLYLPFVYAILAWDRP</sequence>
<proteinExistence type="inferred from homology"/>
<accession>A0A518BV48</accession>
<evidence type="ECO:0000256" key="6">
    <source>
        <dbReference type="ARBA" id="ARBA00022692"/>
    </source>
</evidence>
<comment type="pathway">
    <text evidence="2 14">Porphyrin-containing compound metabolism; heme O biosynthesis; heme O from protoheme: step 1/1.</text>
</comment>
<feature type="transmembrane region" description="Helical" evidence="14">
    <location>
        <begin position="229"/>
        <end position="250"/>
    </location>
</feature>
<evidence type="ECO:0000256" key="1">
    <source>
        <dbReference type="ARBA" id="ARBA00004651"/>
    </source>
</evidence>
<dbReference type="HAMAP" id="MF_00154">
    <property type="entry name" value="CyoE_CtaB"/>
    <property type="match status" value="1"/>
</dbReference>
<comment type="catalytic activity">
    <reaction evidence="13 14">
        <text>heme b + (2E,6E)-farnesyl diphosphate + H2O = Fe(II)-heme o + diphosphate</text>
        <dbReference type="Rhea" id="RHEA:28070"/>
        <dbReference type="ChEBI" id="CHEBI:15377"/>
        <dbReference type="ChEBI" id="CHEBI:33019"/>
        <dbReference type="ChEBI" id="CHEBI:60344"/>
        <dbReference type="ChEBI" id="CHEBI:60530"/>
        <dbReference type="ChEBI" id="CHEBI:175763"/>
        <dbReference type="EC" id="2.5.1.141"/>
    </reaction>
</comment>
<dbReference type="GO" id="GO:0005886">
    <property type="term" value="C:plasma membrane"/>
    <property type="evidence" value="ECO:0007669"/>
    <property type="project" value="UniProtKB-SubCell"/>
</dbReference>
<evidence type="ECO:0000256" key="4">
    <source>
        <dbReference type="ARBA" id="ARBA00022475"/>
    </source>
</evidence>
<dbReference type="InterPro" id="IPR044878">
    <property type="entry name" value="UbiA_sf"/>
</dbReference>
<keyword evidence="16" id="KW-1185">Reference proteome</keyword>
<evidence type="ECO:0000313" key="16">
    <source>
        <dbReference type="Proteomes" id="UP000320386"/>
    </source>
</evidence>
<evidence type="ECO:0000256" key="2">
    <source>
        <dbReference type="ARBA" id="ARBA00004919"/>
    </source>
</evidence>
<comment type="subcellular location">
    <subcellularLocation>
        <location evidence="1 14">Cell membrane</location>
        <topology evidence="1 14">Multi-pass membrane protein</topology>
    </subcellularLocation>
</comment>
<dbReference type="CDD" id="cd13957">
    <property type="entry name" value="PT_UbiA_Cox10"/>
    <property type="match status" value="1"/>
</dbReference>
<keyword evidence="6 14" id="KW-0812">Transmembrane</keyword>
<comment type="similarity">
    <text evidence="14">Belongs to the UbiA prenyltransferase family. Protoheme IX farnesyltransferase subfamily.</text>
</comment>
<evidence type="ECO:0000256" key="8">
    <source>
        <dbReference type="ARBA" id="ARBA00023133"/>
    </source>
</evidence>
<dbReference type="RefSeq" id="WP_145445001.1">
    <property type="nucleotide sequence ID" value="NZ_CP036280.1"/>
</dbReference>
<protein>
    <recommendedName>
        <fullName evidence="11 14">Protoheme IX farnesyltransferase</fullName>
        <ecNumber evidence="3 14">2.5.1.141</ecNumber>
    </recommendedName>
    <alternativeName>
        <fullName evidence="12 14">Heme B farnesyltransferase</fullName>
    </alternativeName>
    <alternativeName>
        <fullName evidence="10 14">Heme O synthase</fullName>
    </alternativeName>
</protein>
<evidence type="ECO:0000256" key="11">
    <source>
        <dbReference type="ARBA" id="ARBA00040810"/>
    </source>
</evidence>
<reference evidence="15 16" key="1">
    <citation type="submission" date="2019-02" db="EMBL/GenBank/DDBJ databases">
        <title>Deep-cultivation of Planctomycetes and their phenomic and genomic characterization uncovers novel biology.</title>
        <authorList>
            <person name="Wiegand S."/>
            <person name="Jogler M."/>
            <person name="Boedeker C."/>
            <person name="Pinto D."/>
            <person name="Vollmers J."/>
            <person name="Rivas-Marin E."/>
            <person name="Kohn T."/>
            <person name="Peeters S.H."/>
            <person name="Heuer A."/>
            <person name="Rast P."/>
            <person name="Oberbeckmann S."/>
            <person name="Bunk B."/>
            <person name="Jeske O."/>
            <person name="Meyerdierks A."/>
            <person name="Storesund J.E."/>
            <person name="Kallscheuer N."/>
            <person name="Luecker S."/>
            <person name="Lage O.M."/>
            <person name="Pohl T."/>
            <person name="Merkel B.J."/>
            <person name="Hornburger P."/>
            <person name="Mueller R.-W."/>
            <person name="Bruemmer F."/>
            <person name="Labrenz M."/>
            <person name="Spormann A.M."/>
            <person name="Op den Camp H."/>
            <person name="Overmann J."/>
            <person name="Amann R."/>
            <person name="Jetten M.S.M."/>
            <person name="Mascher T."/>
            <person name="Medema M.H."/>
            <person name="Devos D.P."/>
            <person name="Kaster A.-K."/>
            <person name="Ovreas L."/>
            <person name="Rohde M."/>
            <person name="Galperin M.Y."/>
            <person name="Jogler C."/>
        </authorList>
    </citation>
    <scope>NUCLEOTIDE SEQUENCE [LARGE SCALE GENOMIC DNA]</scope>
    <source>
        <strain evidence="15 16">Pan265</strain>
    </source>
</reference>
<keyword evidence="5 14" id="KW-0808">Transferase</keyword>
<feature type="transmembrane region" description="Helical" evidence="14">
    <location>
        <begin position="188"/>
        <end position="208"/>
    </location>
</feature>
<dbReference type="EC" id="2.5.1.141" evidence="3 14"/>
<evidence type="ECO:0000313" key="15">
    <source>
        <dbReference type="EMBL" id="QDU70862.1"/>
    </source>
</evidence>
<dbReference type="AlphaFoldDB" id="A0A518BV48"/>
<evidence type="ECO:0000256" key="9">
    <source>
        <dbReference type="ARBA" id="ARBA00023136"/>
    </source>
</evidence>
<feature type="transmembrane region" description="Helical" evidence="14">
    <location>
        <begin position="256"/>
        <end position="279"/>
    </location>
</feature>
<keyword evidence="9 14" id="KW-0472">Membrane</keyword>
<dbReference type="KEGG" id="mcad:Pan265_07030"/>
<feature type="transmembrane region" description="Helical" evidence="14">
    <location>
        <begin position="157"/>
        <end position="176"/>
    </location>
</feature>
<dbReference type="GO" id="GO:0048034">
    <property type="term" value="P:heme O biosynthetic process"/>
    <property type="evidence" value="ECO:0007669"/>
    <property type="project" value="UniProtKB-UniRule"/>
</dbReference>
<dbReference type="PANTHER" id="PTHR43448:SF7">
    <property type="entry name" value="4-HYDROXYBENZOATE SOLANESYLTRANSFERASE"/>
    <property type="match status" value="1"/>
</dbReference>
<dbReference type="NCBIfam" id="TIGR01473">
    <property type="entry name" value="cyoE_ctaB"/>
    <property type="match status" value="1"/>
</dbReference>
<evidence type="ECO:0000256" key="14">
    <source>
        <dbReference type="HAMAP-Rule" id="MF_00154"/>
    </source>
</evidence>
<evidence type="ECO:0000256" key="10">
    <source>
        <dbReference type="ARBA" id="ARBA00030253"/>
    </source>
</evidence>
<keyword evidence="4 14" id="KW-1003">Cell membrane</keyword>
<organism evidence="15 16">
    <name type="scientific">Mucisphaera calidilacus</name>
    <dbReference type="NCBI Taxonomy" id="2527982"/>
    <lineage>
        <taxon>Bacteria</taxon>
        <taxon>Pseudomonadati</taxon>
        <taxon>Planctomycetota</taxon>
        <taxon>Phycisphaerae</taxon>
        <taxon>Phycisphaerales</taxon>
        <taxon>Phycisphaeraceae</taxon>
        <taxon>Mucisphaera</taxon>
    </lineage>
</organism>
<dbReference type="InterPro" id="IPR006369">
    <property type="entry name" value="Protohaem_IX_farnesylTrfase"/>
</dbReference>
<dbReference type="Pfam" id="PF01040">
    <property type="entry name" value="UbiA"/>
    <property type="match status" value="1"/>
</dbReference>
<evidence type="ECO:0000256" key="5">
    <source>
        <dbReference type="ARBA" id="ARBA00022679"/>
    </source>
</evidence>
<dbReference type="GO" id="GO:0008495">
    <property type="term" value="F:protoheme IX farnesyltransferase activity"/>
    <property type="evidence" value="ECO:0007669"/>
    <property type="project" value="UniProtKB-UniRule"/>
</dbReference>